<gene>
    <name evidence="6" type="ORF">FYJ80_06075</name>
</gene>
<keyword evidence="3" id="KW-0378">Hydrolase</keyword>
<dbReference type="GO" id="GO:0046872">
    <property type="term" value="F:metal ion binding"/>
    <property type="evidence" value="ECO:0007669"/>
    <property type="project" value="UniProtKB-KW"/>
</dbReference>
<reference evidence="6 7" key="1">
    <citation type="submission" date="2019-08" db="EMBL/GenBank/DDBJ databases">
        <title>In-depth cultivation of the pig gut microbiome towards novel bacterial diversity and tailored functional studies.</title>
        <authorList>
            <person name="Wylensek D."/>
            <person name="Hitch T.C.A."/>
            <person name="Clavel T."/>
        </authorList>
    </citation>
    <scope>NUCLEOTIDE SEQUENCE [LARGE SCALE GENOMIC DNA]</scope>
    <source>
        <strain evidence="6 7">NM-380-WT-3C1</strain>
    </source>
</reference>
<dbReference type="SUPFAM" id="SSF102215">
    <property type="entry name" value="Creatininase"/>
    <property type="match status" value="1"/>
</dbReference>
<proteinExistence type="inferred from homology"/>
<keyword evidence="2" id="KW-0479">Metal-binding</keyword>
<comment type="cofactor">
    <cofactor evidence="1">
        <name>Zn(2+)</name>
        <dbReference type="ChEBI" id="CHEBI:29105"/>
    </cofactor>
</comment>
<accession>A0A7X2PCJ2</accession>
<comment type="caution">
    <text evidence="6">The sequence shown here is derived from an EMBL/GenBank/DDBJ whole genome shotgun (WGS) entry which is preliminary data.</text>
</comment>
<dbReference type="Pfam" id="PF02633">
    <property type="entry name" value="Creatininase"/>
    <property type="match status" value="1"/>
</dbReference>
<evidence type="ECO:0000313" key="6">
    <source>
        <dbReference type="EMBL" id="MSU06346.1"/>
    </source>
</evidence>
<evidence type="ECO:0000256" key="5">
    <source>
        <dbReference type="ARBA" id="ARBA00024029"/>
    </source>
</evidence>
<evidence type="ECO:0000256" key="2">
    <source>
        <dbReference type="ARBA" id="ARBA00022723"/>
    </source>
</evidence>
<dbReference type="PANTHER" id="PTHR35005">
    <property type="entry name" value="3-DEHYDRO-SCYLLO-INOSOSE HYDROLASE"/>
    <property type="match status" value="1"/>
</dbReference>
<dbReference type="InterPro" id="IPR024087">
    <property type="entry name" value="Creatininase-like_sf"/>
</dbReference>
<sequence>MNIRDITFLTSEEVVDALQNNNGIIIPVASIEQCGRHGTTGIDYHIASYLAPIIADNCNMCYAPVIAYGDTLEMEDFKGTVNIPTKTLSDLYYHVALSFFKSSAQNIVFLVTHSLNSRSVDCACRKLYAEGVNCAFVDFWKACSQVSCDIITDKEYGTGHGAEQITSVSLAINSKLIDLSKALNEQPIEDIKLKVKHLYGGSNVCTSYSNFHSYCKSGSWGNIQNASEEKGKIILDRAINLISKNIIEVLK</sequence>
<dbReference type="Proteomes" id="UP000460549">
    <property type="component" value="Unassembled WGS sequence"/>
</dbReference>
<keyword evidence="4" id="KW-0862">Zinc</keyword>
<evidence type="ECO:0000256" key="1">
    <source>
        <dbReference type="ARBA" id="ARBA00001947"/>
    </source>
</evidence>
<dbReference type="GO" id="GO:0009231">
    <property type="term" value="P:riboflavin biosynthetic process"/>
    <property type="evidence" value="ECO:0007669"/>
    <property type="project" value="TreeGrafter"/>
</dbReference>
<dbReference type="RefSeq" id="WP_154425320.1">
    <property type="nucleotide sequence ID" value="NZ_VUNN01000010.1"/>
</dbReference>
<dbReference type="PANTHER" id="PTHR35005:SF1">
    <property type="entry name" value="2-AMINO-5-FORMYLAMINO-6-RIBOSYLAMINOPYRIMIDIN-4(3H)-ONE 5'-MONOPHOSPHATE DEFORMYLASE"/>
    <property type="match status" value="1"/>
</dbReference>
<name>A0A7X2PCJ2_9SPIO</name>
<comment type="similarity">
    <text evidence="5">Belongs to the creatininase superfamily.</text>
</comment>
<evidence type="ECO:0000256" key="3">
    <source>
        <dbReference type="ARBA" id="ARBA00022801"/>
    </source>
</evidence>
<dbReference type="EMBL" id="VUNN01000010">
    <property type="protein sequence ID" value="MSU06346.1"/>
    <property type="molecule type" value="Genomic_DNA"/>
</dbReference>
<keyword evidence="7" id="KW-1185">Reference proteome</keyword>
<dbReference type="GO" id="GO:0016811">
    <property type="term" value="F:hydrolase activity, acting on carbon-nitrogen (but not peptide) bonds, in linear amides"/>
    <property type="evidence" value="ECO:0007669"/>
    <property type="project" value="TreeGrafter"/>
</dbReference>
<dbReference type="Gene3D" id="3.40.50.10310">
    <property type="entry name" value="Creatininase"/>
    <property type="match status" value="1"/>
</dbReference>
<dbReference type="AlphaFoldDB" id="A0A7X2PCJ2"/>
<dbReference type="InterPro" id="IPR003785">
    <property type="entry name" value="Creatininase/forma_Hydrolase"/>
</dbReference>
<evidence type="ECO:0000313" key="7">
    <source>
        <dbReference type="Proteomes" id="UP000460549"/>
    </source>
</evidence>
<organism evidence="6 7">
    <name type="scientific">Bullifex porci</name>
    <dbReference type="NCBI Taxonomy" id="2606638"/>
    <lineage>
        <taxon>Bacteria</taxon>
        <taxon>Pseudomonadati</taxon>
        <taxon>Spirochaetota</taxon>
        <taxon>Spirochaetia</taxon>
        <taxon>Spirochaetales</taxon>
        <taxon>Spirochaetaceae</taxon>
        <taxon>Bullifex</taxon>
    </lineage>
</organism>
<protein>
    <submittedName>
        <fullName evidence="6">Creatininase family protein</fullName>
    </submittedName>
</protein>
<evidence type="ECO:0000256" key="4">
    <source>
        <dbReference type="ARBA" id="ARBA00022833"/>
    </source>
</evidence>